<organism evidence="33 34">
    <name type="scientific">Trichonephila inaurata madagascariensis</name>
    <dbReference type="NCBI Taxonomy" id="2747483"/>
    <lineage>
        <taxon>Eukaryota</taxon>
        <taxon>Metazoa</taxon>
        <taxon>Ecdysozoa</taxon>
        <taxon>Arthropoda</taxon>
        <taxon>Chelicerata</taxon>
        <taxon>Arachnida</taxon>
        <taxon>Araneae</taxon>
        <taxon>Araneomorphae</taxon>
        <taxon>Entelegynae</taxon>
        <taxon>Araneoidea</taxon>
        <taxon>Nephilidae</taxon>
        <taxon>Trichonephila</taxon>
        <taxon>Trichonephila inaurata</taxon>
    </lineage>
</organism>
<keyword evidence="5" id="KW-1003">Cell membrane</keyword>
<evidence type="ECO:0000256" key="9">
    <source>
        <dbReference type="ARBA" id="ARBA00022729"/>
    </source>
</evidence>
<dbReference type="Gene3D" id="3.30.1360.180">
    <property type="match status" value="1"/>
</dbReference>
<comment type="catalytic activity">
    <reaction evidence="21">
        <text>1-dodecanoyl-sn-glycero-3-phosphocholine + H2O = 1-dodecanoyl-sn-glycerol + phosphocholine + H(+)</text>
        <dbReference type="Rhea" id="RHEA:41127"/>
        <dbReference type="ChEBI" id="CHEBI:15377"/>
        <dbReference type="ChEBI" id="CHEBI:15378"/>
        <dbReference type="ChEBI" id="CHEBI:74966"/>
        <dbReference type="ChEBI" id="CHEBI:75529"/>
        <dbReference type="ChEBI" id="CHEBI:295975"/>
    </reaction>
    <physiologicalReaction direction="left-to-right" evidence="21">
        <dbReference type="Rhea" id="RHEA:41128"/>
    </physiologicalReaction>
</comment>
<dbReference type="EMBL" id="BMAV01023750">
    <property type="protein sequence ID" value="GFY79685.1"/>
    <property type="molecule type" value="Genomic_DNA"/>
</dbReference>
<evidence type="ECO:0000256" key="2">
    <source>
        <dbReference type="ARBA" id="ARBA00004609"/>
    </source>
</evidence>
<name>A0A8X7CU54_9ARAC</name>
<gene>
    <name evidence="33" type="primary">enpp6</name>
    <name evidence="33" type="ORF">TNIN_403521</name>
</gene>
<evidence type="ECO:0000256" key="22">
    <source>
        <dbReference type="ARBA" id="ARBA00047322"/>
    </source>
</evidence>
<dbReference type="OrthoDB" id="415411at2759"/>
<protein>
    <recommendedName>
        <fullName evidence="4">glycerophosphocholine cholinephosphodiesterase</fullName>
        <ecNumber evidence="4">3.1.4.38</ecNumber>
    </recommendedName>
    <alternativeName>
        <fullName evidence="19">Choline-specific glycerophosphodiester phosphodiesterase</fullName>
    </alternativeName>
    <alternativeName>
        <fullName evidence="18">Ectonucleotide pyrophosphatase/phosphodiesterase family member 6</fullName>
    </alternativeName>
</protein>
<keyword evidence="12" id="KW-0442">Lipid degradation</keyword>
<evidence type="ECO:0000256" key="24">
    <source>
        <dbReference type="ARBA" id="ARBA00047494"/>
    </source>
</evidence>
<dbReference type="GO" id="GO:0098552">
    <property type="term" value="C:side of membrane"/>
    <property type="evidence" value="ECO:0007669"/>
    <property type="project" value="UniProtKB-KW"/>
</dbReference>
<comment type="function">
    <text evidence="20">Choline-specific glycerophosphodiesterase that hydrolyzes glycerophosphocholine (GPC) and lysophosphatidylcholine (LPC) and contributes to supplying choline to the cells. Has a preference for LPC with short (12:0 and 14:0) or polyunsaturated (18:2 and 20:4) fatty acids. In vitro, hydrolyzes only choline-containing lysophospholipids, such as sphingosylphosphorylcholine (SPC), platelet-activating factor (PAF) and lysoPAF, but not other lysophospholipids.</text>
</comment>
<accession>A0A8X7CU54</accession>
<comment type="catalytic activity">
    <reaction evidence="26">
        <text>1-tetradecanoyl-sn-glycero-3-phosphocholine + H2O = 1-tetradecanoyl-sn-glycerol + phosphocholine + H(+)</text>
        <dbReference type="Rhea" id="RHEA:40999"/>
        <dbReference type="ChEBI" id="CHEBI:15377"/>
        <dbReference type="ChEBI" id="CHEBI:15378"/>
        <dbReference type="ChEBI" id="CHEBI:64489"/>
        <dbReference type="ChEBI" id="CHEBI:75536"/>
        <dbReference type="ChEBI" id="CHEBI:295975"/>
    </reaction>
    <physiologicalReaction direction="left-to-right" evidence="26">
        <dbReference type="Rhea" id="RHEA:41000"/>
    </physiologicalReaction>
</comment>
<evidence type="ECO:0000256" key="21">
    <source>
        <dbReference type="ARBA" id="ARBA00047290"/>
    </source>
</evidence>
<keyword evidence="11" id="KW-0862">Zinc</keyword>
<evidence type="ECO:0000256" key="5">
    <source>
        <dbReference type="ARBA" id="ARBA00022475"/>
    </source>
</evidence>
<evidence type="ECO:0000256" key="18">
    <source>
        <dbReference type="ARBA" id="ARBA00031167"/>
    </source>
</evidence>
<keyword evidence="14 32" id="KW-0472">Membrane</keyword>
<keyword evidence="13" id="KW-0443">Lipid metabolism</keyword>
<comment type="catalytic activity">
    <reaction evidence="22">
        <text>1-(9Z-octadecenoyl)-sn-glycero-3-phosphocholine + H2O = 1-(9Z-octadecenoyl)-sn-glycerol + phosphocholine + H(+)</text>
        <dbReference type="Rhea" id="RHEA:41091"/>
        <dbReference type="ChEBI" id="CHEBI:15377"/>
        <dbReference type="ChEBI" id="CHEBI:15378"/>
        <dbReference type="ChEBI" id="CHEBI:28610"/>
        <dbReference type="ChEBI" id="CHEBI:75757"/>
        <dbReference type="ChEBI" id="CHEBI:295975"/>
    </reaction>
    <physiologicalReaction direction="left-to-right" evidence="22">
        <dbReference type="Rhea" id="RHEA:41092"/>
    </physiologicalReaction>
</comment>
<keyword evidence="34" id="KW-1185">Reference proteome</keyword>
<evidence type="ECO:0000256" key="17">
    <source>
        <dbReference type="ARBA" id="ARBA00023288"/>
    </source>
</evidence>
<keyword evidence="16" id="KW-0325">Glycoprotein</keyword>
<evidence type="ECO:0000256" key="3">
    <source>
        <dbReference type="ARBA" id="ARBA00010594"/>
    </source>
</evidence>
<comment type="catalytic activity">
    <reaction evidence="31">
        <text>1-(5Z,8Z,11Z,14Z-eicosatetraenoyl)-sn-glycero-3-phosphocholine + H2O = 1-(5Z,8Z,11Z,14Z-eicosatetraenoyl)-sn-glycerol + phosphocholine + H(+)</text>
        <dbReference type="Rhea" id="RHEA:41003"/>
        <dbReference type="ChEBI" id="CHEBI:15377"/>
        <dbReference type="ChEBI" id="CHEBI:15378"/>
        <dbReference type="ChEBI" id="CHEBI:34071"/>
        <dbReference type="ChEBI" id="CHEBI:74344"/>
        <dbReference type="ChEBI" id="CHEBI:295975"/>
    </reaction>
    <physiologicalReaction direction="left-to-right" evidence="31">
        <dbReference type="Rhea" id="RHEA:41004"/>
    </physiologicalReaction>
</comment>
<comment type="similarity">
    <text evidence="3">Belongs to the nucleotide pyrophosphatase/phosphodiesterase family.</text>
</comment>
<evidence type="ECO:0000256" key="6">
    <source>
        <dbReference type="ARBA" id="ARBA00022553"/>
    </source>
</evidence>
<evidence type="ECO:0000256" key="7">
    <source>
        <dbReference type="ARBA" id="ARBA00022622"/>
    </source>
</evidence>
<keyword evidence="32" id="KW-0812">Transmembrane</keyword>
<feature type="transmembrane region" description="Helical" evidence="32">
    <location>
        <begin position="193"/>
        <end position="211"/>
    </location>
</feature>
<comment type="catalytic activity">
    <reaction evidence="28">
        <text>sphing-4-enine-phosphocholine + H2O = sphing-4-enine + phosphocholine + H(+)</text>
        <dbReference type="Rhea" id="RHEA:41095"/>
        <dbReference type="ChEBI" id="CHEBI:15377"/>
        <dbReference type="ChEBI" id="CHEBI:15378"/>
        <dbReference type="ChEBI" id="CHEBI:57756"/>
        <dbReference type="ChEBI" id="CHEBI:58906"/>
        <dbReference type="ChEBI" id="CHEBI:295975"/>
    </reaction>
    <physiologicalReaction direction="left-to-right" evidence="28">
        <dbReference type="Rhea" id="RHEA:41096"/>
    </physiologicalReaction>
</comment>
<dbReference type="InterPro" id="IPR002591">
    <property type="entry name" value="Phosphodiest/P_Trfase"/>
</dbReference>
<comment type="catalytic activity">
    <reaction evidence="23">
        <text>glycero-2-phosphocholine + H2O = phosphocholine + glycerol + H(+)</text>
        <dbReference type="Rhea" id="RHEA:61684"/>
        <dbReference type="ChEBI" id="CHEBI:15377"/>
        <dbReference type="ChEBI" id="CHEBI:15378"/>
        <dbReference type="ChEBI" id="CHEBI:17754"/>
        <dbReference type="ChEBI" id="CHEBI:144950"/>
        <dbReference type="ChEBI" id="CHEBI:295975"/>
    </reaction>
    <physiologicalReaction direction="left-to-right" evidence="23">
        <dbReference type="Rhea" id="RHEA:61685"/>
    </physiologicalReaction>
</comment>
<evidence type="ECO:0000256" key="4">
    <source>
        <dbReference type="ARBA" id="ARBA00012318"/>
    </source>
</evidence>
<evidence type="ECO:0000256" key="8">
    <source>
        <dbReference type="ARBA" id="ARBA00022723"/>
    </source>
</evidence>
<evidence type="ECO:0000256" key="25">
    <source>
        <dbReference type="ARBA" id="ARBA00047600"/>
    </source>
</evidence>
<dbReference type="Pfam" id="PF01663">
    <property type="entry name" value="Phosphodiest"/>
    <property type="match status" value="1"/>
</dbReference>
<evidence type="ECO:0000256" key="19">
    <source>
        <dbReference type="ARBA" id="ARBA00032556"/>
    </source>
</evidence>
<evidence type="ECO:0000256" key="10">
    <source>
        <dbReference type="ARBA" id="ARBA00022801"/>
    </source>
</evidence>
<evidence type="ECO:0000256" key="29">
    <source>
        <dbReference type="ARBA" id="ARBA00048703"/>
    </source>
</evidence>
<evidence type="ECO:0000256" key="26">
    <source>
        <dbReference type="ARBA" id="ARBA00047779"/>
    </source>
</evidence>
<keyword evidence="17" id="KW-0449">Lipoprotein</keyword>
<keyword evidence="7" id="KW-0336">GPI-anchor</keyword>
<evidence type="ECO:0000256" key="30">
    <source>
        <dbReference type="ARBA" id="ARBA00049092"/>
    </source>
</evidence>
<evidence type="ECO:0000256" key="13">
    <source>
        <dbReference type="ARBA" id="ARBA00023098"/>
    </source>
</evidence>
<evidence type="ECO:0000256" key="28">
    <source>
        <dbReference type="ARBA" id="ARBA00048234"/>
    </source>
</evidence>
<evidence type="ECO:0000256" key="32">
    <source>
        <dbReference type="SAM" id="Phobius"/>
    </source>
</evidence>
<evidence type="ECO:0000256" key="12">
    <source>
        <dbReference type="ARBA" id="ARBA00022963"/>
    </source>
</evidence>
<dbReference type="Proteomes" id="UP000886998">
    <property type="component" value="Unassembled WGS sequence"/>
</dbReference>
<comment type="caution">
    <text evidence="33">The sequence shown here is derived from an EMBL/GenBank/DDBJ whole genome shotgun (WGS) entry which is preliminary data.</text>
</comment>
<evidence type="ECO:0000256" key="16">
    <source>
        <dbReference type="ARBA" id="ARBA00023180"/>
    </source>
</evidence>
<comment type="catalytic activity">
    <reaction evidence="27">
        <text>1-hexadecanoyl-sn-glycero-3-phosphocholine + H2O = 1-hexadecanoyl-sn-glycerol + phosphocholine + H(+)</text>
        <dbReference type="Rhea" id="RHEA:41119"/>
        <dbReference type="ChEBI" id="CHEBI:15377"/>
        <dbReference type="ChEBI" id="CHEBI:15378"/>
        <dbReference type="ChEBI" id="CHEBI:72998"/>
        <dbReference type="ChEBI" id="CHEBI:75542"/>
        <dbReference type="ChEBI" id="CHEBI:295975"/>
    </reaction>
    <physiologicalReaction direction="left-to-right" evidence="27">
        <dbReference type="Rhea" id="RHEA:41120"/>
    </physiologicalReaction>
</comment>
<dbReference type="PANTHER" id="PTHR10151:SF66">
    <property type="entry name" value="GLYCEROPHOSPHOCHOLINE CHOLINEPHOSPHODIESTERASE ENPP6"/>
    <property type="match status" value="1"/>
</dbReference>
<keyword evidence="32" id="KW-1133">Transmembrane helix</keyword>
<comment type="catalytic activity">
    <reaction evidence="29">
        <text>sn-glycerol 3-phosphocholine + H2O = phosphocholine + glycerol + H(+)</text>
        <dbReference type="Rhea" id="RHEA:19545"/>
        <dbReference type="ChEBI" id="CHEBI:15377"/>
        <dbReference type="ChEBI" id="CHEBI:15378"/>
        <dbReference type="ChEBI" id="CHEBI:16870"/>
        <dbReference type="ChEBI" id="CHEBI:17754"/>
        <dbReference type="ChEBI" id="CHEBI:295975"/>
        <dbReference type="EC" id="3.1.4.38"/>
    </reaction>
    <physiologicalReaction direction="left-to-right" evidence="29">
        <dbReference type="Rhea" id="RHEA:19546"/>
    </physiologicalReaction>
</comment>
<keyword evidence="10" id="KW-0378">Hydrolase</keyword>
<evidence type="ECO:0000256" key="1">
    <source>
        <dbReference type="ARBA" id="ARBA00001947"/>
    </source>
</evidence>
<comment type="subcellular location">
    <subcellularLocation>
        <location evidence="2">Cell membrane</location>
        <topology evidence="2">Lipid-anchor</topology>
        <topology evidence="2">GPI-anchor</topology>
    </subcellularLocation>
</comment>
<proteinExistence type="inferred from homology"/>
<evidence type="ECO:0000256" key="23">
    <source>
        <dbReference type="ARBA" id="ARBA00047482"/>
    </source>
</evidence>
<evidence type="ECO:0000256" key="31">
    <source>
        <dbReference type="ARBA" id="ARBA00049320"/>
    </source>
</evidence>
<dbReference type="Gene3D" id="3.40.720.10">
    <property type="entry name" value="Alkaline Phosphatase, subunit A"/>
    <property type="match status" value="1"/>
</dbReference>
<evidence type="ECO:0000256" key="27">
    <source>
        <dbReference type="ARBA" id="ARBA00048209"/>
    </source>
</evidence>
<evidence type="ECO:0000256" key="14">
    <source>
        <dbReference type="ARBA" id="ARBA00023136"/>
    </source>
</evidence>
<keyword evidence="8" id="KW-0479">Metal-binding</keyword>
<keyword evidence="9" id="KW-0732">Signal</keyword>
<evidence type="ECO:0000256" key="20">
    <source>
        <dbReference type="ARBA" id="ARBA00046203"/>
    </source>
</evidence>
<dbReference type="InterPro" id="IPR017850">
    <property type="entry name" value="Alkaline_phosphatase_core_sf"/>
</dbReference>
<dbReference type="SUPFAM" id="SSF53649">
    <property type="entry name" value="Alkaline phosphatase-like"/>
    <property type="match status" value="1"/>
</dbReference>
<evidence type="ECO:0000256" key="11">
    <source>
        <dbReference type="ARBA" id="ARBA00022833"/>
    </source>
</evidence>
<comment type="catalytic activity">
    <reaction evidence="24">
        <text>a 1-O-alkyl-sn-glycero-3-phosphocholine + H2O = a 1-O-alkyl-sn-glycerol + phosphocholine + H(+)</text>
        <dbReference type="Rhea" id="RHEA:36083"/>
        <dbReference type="ChEBI" id="CHEBI:15377"/>
        <dbReference type="ChEBI" id="CHEBI:15378"/>
        <dbReference type="ChEBI" id="CHEBI:15850"/>
        <dbReference type="ChEBI" id="CHEBI:30909"/>
        <dbReference type="ChEBI" id="CHEBI:295975"/>
    </reaction>
    <physiologicalReaction direction="left-to-right" evidence="24">
        <dbReference type="Rhea" id="RHEA:36084"/>
    </physiologicalReaction>
</comment>
<reference evidence="33" key="1">
    <citation type="submission" date="2020-08" db="EMBL/GenBank/DDBJ databases">
        <title>Multicomponent nature underlies the extraordinary mechanical properties of spider dragline silk.</title>
        <authorList>
            <person name="Kono N."/>
            <person name="Nakamura H."/>
            <person name="Mori M."/>
            <person name="Yoshida Y."/>
            <person name="Ohtoshi R."/>
            <person name="Malay A.D."/>
            <person name="Moran D.A.P."/>
            <person name="Tomita M."/>
            <person name="Numata K."/>
            <person name="Arakawa K."/>
        </authorList>
    </citation>
    <scope>NUCLEOTIDE SEQUENCE</scope>
</reference>
<keyword evidence="15" id="KW-1015">Disulfide bond</keyword>
<sequence length="215" mass="23846">MVVLSDHGMTSTDSRGLSVINLNQLIDMADIRYMVYYGATSMLLPHDGKLEKVYEALKDIPGLHVYLKDEIPEHYHVKHNRLTLPILLVASKNYYIRGLDIPGKSIPTGSSISLGSHGYDPYEVPDMRGIFFARGPGLKKNYLSPPLQMVDIYGILCELLGITPLPNNGTKSVTKGIVALPYSNADRLTQSSIQITAGVFAVLCMCFYKYFTLLT</sequence>
<comment type="catalytic activity">
    <reaction evidence="25">
        <text>a 1-acyl-sn-glycero-3-phosphocholine + H2O = a 1-acyl-sn-glycerol + phosphocholine + H(+)</text>
        <dbReference type="Rhea" id="RHEA:44720"/>
        <dbReference type="ChEBI" id="CHEBI:15377"/>
        <dbReference type="ChEBI" id="CHEBI:15378"/>
        <dbReference type="ChEBI" id="CHEBI:58168"/>
        <dbReference type="ChEBI" id="CHEBI:64683"/>
        <dbReference type="ChEBI" id="CHEBI:295975"/>
    </reaction>
    <physiologicalReaction direction="left-to-right" evidence="25">
        <dbReference type="Rhea" id="RHEA:44721"/>
    </physiologicalReaction>
</comment>
<evidence type="ECO:0000256" key="15">
    <source>
        <dbReference type="ARBA" id="ARBA00023157"/>
    </source>
</evidence>
<comment type="catalytic activity">
    <reaction evidence="30">
        <text>1-(9Z,12Z)-octadecadienoyl-sn-glycero-3-phosphocholine + H2O = 1-(9Z,12Z-octadecadienoyl)-sn-glycerol + phosphocholine + H(+)</text>
        <dbReference type="Rhea" id="RHEA:41115"/>
        <dbReference type="ChEBI" id="CHEBI:15377"/>
        <dbReference type="ChEBI" id="CHEBI:15378"/>
        <dbReference type="ChEBI" id="CHEBI:28733"/>
        <dbReference type="ChEBI" id="CHEBI:75561"/>
        <dbReference type="ChEBI" id="CHEBI:295975"/>
    </reaction>
    <physiologicalReaction direction="left-to-right" evidence="30">
        <dbReference type="Rhea" id="RHEA:41116"/>
    </physiologicalReaction>
</comment>
<dbReference type="GO" id="GO:0047390">
    <property type="term" value="F:glycerophosphocholine cholinephosphodiesterase activity"/>
    <property type="evidence" value="ECO:0007669"/>
    <property type="project" value="UniProtKB-EC"/>
</dbReference>
<dbReference type="AlphaFoldDB" id="A0A8X7CU54"/>
<keyword evidence="6" id="KW-0597">Phosphoprotein</keyword>
<dbReference type="PANTHER" id="PTHR10151">
    <property type="entry name" value="ECTONUCLEOTIDE PYROPHOSPHATASE/PHOSPHODIESTERASE"/>
    <property type="match status" value="1"/>
</dbReference>
<dbReference type="GO" id="GO:0005886">
    <property type="term" value="C:plasma membrane"/>
    <property type="evidence" value="ECO:0007669"/>
    <property type="project" value="UniProtKB-SubCell"/>
</dbReference>
<comment type="cofactor">
    <cofactor evidence="1">
        <name>Zn(2+)</name>
        <dbReference type="ChEBI" id="CHEBI:29105"/>
    </cofactor>
</comment>
<dbReference type="EC" id="3.1.4.38" evidence="4"/>
<evidence type="ECO:0000313" key="34">
    <source>
        <dbReference type="Proteomes" id="UP000886998"/>
    </source>
</evidence>
<dbReference type="GO" id="GO:0016042">
    <property type="term" value="P:lipid catabolic process"/>
    <property type="evidence" value="ECO:0007669"/>
    <property type="project" value="UniProtKB-KW"/>
</dbReference>
<dbReference type="GO" id="GO:0046872">
    <property type="term" value="F:metal ion binding"/>
    <property type="evidence" value="ECO:0007669"/>
    <property type="project" value="UniProtKB-KW"/>
</dbReference>
<evidence type="ECO:0000313" key="33">
    <source>
        <dbReference type="EMBL" id="GFY79685.1"/>
    </source>
</evidence>